<dbReference type="Proteomes" id="UP001500063">
    <property type="component" value="Unassembled WGS sequence"/>
</dbReference>
<dbReference type="EMBL" id="BAAABW010000008">
    <property type="protein sequence ID" value="GAA0341736.1"/>
    <property type="molecule type" value="Genomic_DNA"/>
</dbReference>
<accession>A0ABN0WM84</accession>
<evidence type="ECO:0000313" key="1">
    <source>
        <dbReference type="EMBL" id="GAA0341736.1"/>
    </source>
</evidence>
<comment type="caution">
    <text evidence="1">The sequence shown here is derived from an EMBL/GenBank/DDBJ whole genome shotgun (WGS) entry which is preliminary data.</text>
</comment>
<keyword evidence="2" id="KW-1185">Reference proteome</keyword>
<name>A0ABN0WM84_9ACTN</name>
<sequence>MITRSSFRTDFAPDPWAGARWGLRREGSCSAGCCADGGAAPLGCSPGSACSAGLLTWLVTASDLPRGGGSHAVVTAGVPTAIVRG</sequence>
<reference evidence="1 2" key="1">
    <citation type="journal article" date="2019" name="Int. J. Syst. Evol. Microbiol.">
        <title>The Global Catalogue of Microorganisms (GCM) 10K type strain sequencing project: providing services to taxonomists for standard genome sequencing and annotation.</title>
        <authorList>
            <consortium name="The Broad Institute Genomics Platform"/>
            <consortium name="The Broad Institute Genome Sequencing Center for Infectious Disease"/>
            <person name="Wu L."/>
            <person name="Ma J."/>
        </authorList>
    </citation>
    <scope>NUCLEOTIDE SEQUENCE [LARGE SCALE GENOMIC DNA]</scope>
    <source>
        <strain evidence="1 2">JCM 4565</strain>
    </source>
</reference>
<organism evidence="1 2">
    <name type="scientific">Streptomyces blastmyceticus</name>
    <dbReference type="NCBI Taxonomy" id="68180"/>
    <lineage>
        <taxon>Bacteria</taxon>
        <taxon>Bacillati</taxon>
        <taxon>Actinomycetota</taxon>
        <taxon>Actinomycetes</taxon>
        <taxon>Kitasatosporales</taxon>
        <taxon>Streptomycetaceae</taxon>
        <taxon>Streptomyces</taxon>
    </lineage>
</organism>
<proteinExistence type="predicted"/>
<protein>
    <submittedName>
        <fullName evidence="1">Uncharacterized protein</fullName>
    </submittedName>
</protein>
<gene>
    <name evidence="1" type="ORF">GCM10010319_17390</name>
</gene>
<evidence type="ECO:0000313" key="2">
    <source>
        <dbReference type="Proteomes" id="UP001500063"/>
    </source>
</evidence>